<gene>
    <name evidence="1" type="ordered locus">Snas_1518</name>
</gene>
<keyword evidence="2" id="KW-1185">Reference proteome</keyword>
<accession>D3PW65</accession>
<evidence type="ECO:0000313" key="1">
    <source>
        <dbReference type="EMBL" id="ADD41222.1"/>
    </source>
</evidence>
<proteinExistence type="predicted"/>
<reference evidence="1 2" key="1">
    <citation type="journal article" date="2009" name="Stand. Genomic Sci.">
        <title>Complete genome sequence of Stackebrandtia nassauensis type strain (LLR-40K-21).</title>
        <authorList>
            <person name="Munk C."/>
            <person name="Lapidus A."/>
            <person name="Copeland A."/>
            <person name="Jando M."/>
            <person name="Mayilraj S."/>
            <person name="Glavina Del Rio T."/>
            <person name="Nolan M."/>
            <person name="Chen F."/>
            <person name="Lucas S."/>
            <person name="Tice H."/>
            <person name="Cheng J.F."/>
            <person name="Han C."/>
            <person name="Detter J.C."/>
            <person name="Bruce D."/>
            <person name="Goodwin L."/>
            <person name="Chain P."/>
            <person name="Pitluck S."/>
            <person name="Goker M."/>
            <person name="Ovchinikova G."/>
            <person name="Pati A."/>
            <person name="Ivanova N."/>
            <person name="Mavromatis K."/>
            <person name="Chen A."/>
            <person name="Palaniappan K."/>
            <person name="Land M."/>
            <person name="Hauser L."/>
            <person name="Chang Y.J."/>
            <person name="Jeffries C.D."/>
            <person name="Bristow J."/>
            <person name="Eisen J.A."/>
            <person name="Markowitz V."/>
            <person name="Hugenholtz P."/>
            <person name="Kyrpides N.C."/>
            <person name="Klenk H.P."/>
        </authorList>
    </citation>
    <scope>NUCLEOTIDE SEQUENCE [LARGE SCALE GENOMIC DNA]</scope>
    <source>
        <strain evidence="2">DSM 44728 / CIP 108903 / NRRL B-16338 / NBRC 102104 / LLR-40K-21</strain>
    </source>
</reference>
<dbReference type="Proteomes" id="UP000000844">
    <property type="component" value="Chromosome"/>
</dbReference>
<sequence>MTAPTHDHAAALLAAPDSTAAELLAAARDLRDAFVRGDHLIGLLPGDASDTLVAALERAGDGGEVEAWVELGRLLVYGAAPHAPYPPRDIDAAIDAFRRADAAGSRDGALGWIRVAYFTRDAERAQAAAARLDRLVAEVPDDGEVLLFKGYLTHQGYGYEHDPAAGAAWHRKAADLGNAAAAFELSVLHTTGDGLPVDETEARRWTHRAAELGSARAMANLGSMYATASGVALDGRAALDWYVKAAEAGHETAAFKAGVMCLIGDAGLPVDTKRAAELFELAEESDIDVDEELEFMGLSRP</sequence>
<dbReference type="HOGENOM" id="CLU_896644_0_0_11"/>
<dbReference type="STRING" id="446470.Snas_1518"/>
<dbReference type="EMBL" id="CP001778">
    <property type="protein sequence ID" value="ADD41222.1"/>
    <property type="molecule type" value="Genomic_DNA"/>
</dbReference>
<organism evidence="1 2">
    <name type="scientific">Stackebrandtia nassauensis (strain DSM 44728 / CIP 108903 / NRRL B-16338 / NBRC 102104 / LLR-40K-21)</name>
    <dbReference type="NCBI Taxonomy" id="446470"/>
    <lineage>
        <taxon>Bacteria</taxon>
        <taxon>Bacillati</taxon>
        <taxon>Actinomycetota</taxon>
        <taxon>Actinomycetes</taxon>
        <taxon>Glycomycetales</taxon>
        <taxon>Glycomycetaceae</taxon>
        <taxon>Stackebrandtia</taxon>
    </lineage>
</organism>
<dbReference type="SUPFAM" id="SSF81901">
    <property type="entry name" value="HCP-like"/>
    <property type="match status" value="1"/>
</dbReference>
<name>D3PW65_STANL</name>
<dbReference type="SMART" id="SM00671">
    <property type="entry name" value="SEL1"/>
    <property type="match status" value="4"/>
</dbReference>
<dbReference type="InterPro" id="IPR011990">
    <property type="entry name" value="TPR-like_helical_dom_sf"/>
</dbReference>
<dbReference type="Gene3D" id="1.25.40.10">
    <property type="entry name" value="Tetratricopeptide repeat domain"/>
    <property type="match status" value="1"/>
</dbReference>
<dbReference type="RefSeq" id="WP_013016793.1">
    <property type="nucleotide sequence ID" value="NC_013947.1"/>
</dbReference>
<evidence type="ECO:0000313" key="2">
    <source>
        <dbReference type="Proteomes" id="UP000000844"/>
    </source>
</evidence>
<dbReference type="OrthoDB" id="2086631at2"/>
<dbReference type="KEGG" id="sna:Snas_1518"/>
<dbReference type="Pfam" id="PF08238">
    <property type="entry name" value="Sel1"/>
    <property type="match status" value="4"/>
</dbReference>
<dbReference type="PANTHER" id="PTHR11102:SF160">
    <property type="entry name" value="ERAD-ASSOCIATED E3 UBIQUITIN-PROTEIN LIGASE COMPONENT HRD3"/>
    <property type="match status" value="1"/>
</dbReference>
<dbReference type="PANTHER" id="PTHR11102">
    <property type="entry name" value="SEL-1-LIKE PROTEIN"/>
    <property type="match status" value="1"/>
</dbReference>
<dbReference type="InterPro" id="IPR050767">
    <property type="entry name" value="Sel1_AlgK"/>
</dbReference>
<protein>
    <submittedName>
        <fullName evidence="1">Sel1 domain protein repeat-containing protein</fullName>
    </submittedName>
</protein>
<dbReference type="InterPro" id="IPR006597">
    <property type="entry name" value="Sel1-like"/>
</dbReference>
<dbReference type="eggNOG" id="COG0790">
    <property type="taxonomic scope" value="Bacteria"/>
</dbReference>
<dbReference type="AlphaFoldDB" id="D3PW65"/>